<dbReference type="AlphaFoldDB" id="A0AAD2D6D3"/>
<evidence type="ECO:0000313" key="3">
    <source>
        <dbReference type="EMBL" id="CAI2381278.1"/>
    </source>
</evidence>
<keyword evidence="1" id="KW-0694">RNA-binding</keyword>
<feature type="domain" description="DNA/RNA-binding protein Alba-like" evidence="2">
    <location>
        <begin position="15"/>
        <end position="83"/>
    </location>
</feature>
<evidence type="ECO:0000259" key="2">
    <source>
        <dbReference type="Pfam" id="PF01918"/>
    </source>
</evidence>
<dbReference type="SUPFAM" id="SSF82704">
    <property type="entry name" value="AlbA-like"/>
    <property type="match status" value="1"/>
</dbReference>
<dbReference type="Pfam" id="PF01918">
    <property type="entry name" value="Alba"/>
    <property type="match status" value="1"/>
</dbReference>
<dbReference type="InterPro" id="IPR002775">
    <property type="entry name" value="DNA/RNA-bd_Alba-like"/>
</dbReference>
<evidence type="ECO:0000313" key="4">
    <source>
        <dbReference type="Proteomes" id="UP001295684"/>
    </source>
</evidence>
<evidence type="ECO:0000256" key="1">
    <source>
        <dbReference type="ARBA" id="ARBA00022884"/>
    </source>
</evidence>
<reference evidence="3" key="1">
    <citation type="submission" date="2023-07" db="EMBL/GenBank/DDBJ databases">
        <authorList>
            <consortium name="AG Swart"/>
            <person name="Singh M."/>
            <person name="Singh A."/>
            <person name="Seah K."/>
            <person name="Emmerich C."/>
        </authorList>
    </citation>
    <scope>NUCLEOTIDE SEQUENCE</scope>
    <source>
        <strain evidence="3">DP1</strain>
    </source>
</reference>
<proteinExistence type="predicted"/>
<sequence>MDSQNKPKIKKNTLRFNSSSNVDSQVQYAQKYLLSHKEGEDSYLLLQGTGVTTSKVVSAVERIKEFFRSHYDLELYQINKIGSIVFDEDNRCIKEDELPKPASSVVDKAINAGLRRVSCIEVIISINEIKSKDIGFQHEAKPAKSQKSRKVYQGSRRGYKKYRNPQYHSRCYGKYYDSGYYY</sequence>
<comment type="caution">
    <text evidence="3">The sequence shown here is derived from an EMBL/GenBank/DDBJ whole genome shotgun (WGS) entry which is preliminary data.</text>
</comment>
<keyword evidence="4" id="KW-1185">Reference proteome</keyword>
<accession>A0AAD2D6D3</accession>
<gene>
    <name evidence="3" type="ORF">ECRASSUSDP1_LOCUS22730</name>
</gene>
<protein>
    <recommendedName>
        <fullName evidence="2">DNA/RNA-binding protein Alba-like domain-containing protein</fullName>
    </recommendedName>
</protein>
<dbReference type="EMBL" id="CAMPGE010023326">
    <property type="protein sequence ID" value="CAI2381278.1"/>
    <property type="molecule type" value="Genomic_DNA"/>
</dbReference>
<name>A0AAD2D6D3_EUPCR</name>
<dbReference type="InterPro" id="IPR036882">
    <property type="entry name" value="Alba-like_dom_sf"/>
</dbReference>
<dbReference type="Proteomes" id="UP001295684">
    <property type="component" value="Unassembled WGS sequence"/>
</dbReference>
<organism evidence="3 4">
    <name type="scientific">Euplotes crassus</name>
    <dbReference type="NCBI Taxonomy" id="5936"/>
    <lineage>
        <taxon>Eukaryota</taxon>
        <taxon>Sar</taxon>
        <taxon>Alveolata</taxon>
        <taxon>Ciliophora</taxon>
        <taxon>Intramacronucleata</taxon>
        <taxon>Spirotrichea</taxon>
        <taxon>Hypotrichia</taxon>
        <taxon>Euplotida</taxon>
        <taxon>Euplotidae</taxon>
        <taxon>Moneuplotes</taxon>
    </lineage>
</organism>
<dbReference type="GO" id="GO:0003723">
    <property type="term" value="F:RNA binding"/>
    <property type="evidence" value="ECO:0007669"/>
    <property type="project" value="UniProtKB-KW"/>
</dbReference>